<protein>
    <submittedName>
        <fullName evidence="2">Uncharacterized protein</fullName>
    </submittedName>
</protein>
<dbReference type="EMBL" id="CP019724">
    <property type="protein sequence ID" value="AQS71423.1"/>
    <property type="molecule type" value="Genomic_DNA"/>
</dbReference>
<dbReference type="KEGG" id="spac:B1H29_35240"/>
<evidence type="ECO:0000256" key="1">
    <source>
        <dbReference type="SAM" id="MobiDB-lite"/>
    </source>
</evidence>
<name>A0A1S6JI37_9ACTN</name>
<feature type="region of interest" description="Disordered" evidence="1">
    <location>
        <begin position="142"/>
        <end position="162"/>
    </location>
</feature>
<keyword evidence="3" id="KW-1185">Reference proteome</keyword>
<evidence type="ECO:0000313" key="3">
    <source>
        <dbReference type="Proteomes" id="UP000189443"/>
    </source>
</evidence>
<feature type="compositionally biased region" description="Basic and acidic residues" evidence="1">
    <location>
        <begin position="142"/>
        <end position="151"/>
    </location>
</feature>
<dbReference type="Pfam" id="PF19561">
    <property type="entry name" value="DUF6083"/>
    <property type="match status" value="1"/>
</dbReference>
<evidence type="ECO:0000313" key="2">
    <source>
        <dbReference type="EMBL" id="AQS71423.1"/>
    </source>
</evidence>
<gene>
    <name evidence="2" type="ORF">B1H29_35240</name>
</gene>
<reference evidence="2 3" key="1">
    <citation type="submission" date="2017-02" db="EMBL/GenBank/DDBJ databases">
        <title>Streptomyces pactum ACT12 Genome sequencing and assembly.</title>
        <authorList>
            <person name="Xue Q."/>
            <person name="Yan X."/>
            <person name="Jia L."/>
            <person name="Yan H."/>
        </authorList>
    </citation>
    <scope>NUCLEOTIDE SEQUENCE [LARGE SCALE GENOMIC DNA]</scope>
    <source>
        <strain evidence="2 3">ACT12</strain>
    </source>
</reference>
<feature type="region of interest" description="Disordered" evidence="1">
    <location>
        <begin position="1"/>
        <end position="52"/>
    </location>
</feature>
<dbReference type="OrthoDB" id="4199693at2"/>
<accession>A0A1S6JI37</accession>
<sequence>MGDTHEPNLFPVPGPDSHRQPPDDAPRPWESVDRGQAARDGATGPEPPARPICPHCGLAGERRPTYTGQHVLLEPLLTVPAHLVPGGHRWHVDSGGHAWNSGLSEPPPGTTCHIPHQLACPGLTLDEIKPWRWLDAVREENARRARRRTDEDGFPAALPDVG</sequence>
<dbReference type="RefSeq" id="WP_055422386.1">
    <property type="nucleotide sequence ID" value="NZ_CP019724.1"/>
</dbReference>
<proteinExistence type="predicted"/>
<dbReference type="Proteomes" id="UP000189443">
    <property type="component" value="Chromosome"/>
</dbReference>
<dbReference type="AlphaFoldDB" id="A0A1S6JI37"/>
<dbReference type="InterPro" id="IPR045729">
    <property type="entry name" value="DUF6083"/>
</dbReference>
<feature type="compositionally biased region" description="Basic and acidic residues" evidence="1">
    <location>
        <begin position="16"/>
        <end position="37"/>
    </location>
</feature>
<organism evidence="2 3">
    <name type="scientific">Streptomyces pactum</name>
    <dbReference type="NCBI Taxonomy" id="68249"/>
    <lineage>
        <taxon>Bacteria</taxon>
        <taxon>Bacillati</taxon>
        <taxon>Actinomycetota</taxon>
        <taxon>Actinomycetes</taxon>
        <taxon>Kitasatosporales</taxon>
        <taxon>Streptomycetaceae</taxon>
        <taxon>Streptomyces</taxon>
    </lineage>
</organism>